<keyword evidence="11" id="KW-1185">Reference proteome</keyword>
<evidence type="ECO:0000256" key="5">
    <source>
        <dbReference type="ARBA" id="ARBA00022801"/>
    </source>
</evidence>
<dbReference type="Gene3D" id="2.60.40.1180">
    <property type="entry name" value="Golgi alpha-mannosidase II"/>
    <property type="match status" value="1"/>
</dbReference>
<accession>A0AB34JRG3</accession>
<keyword evidence="6 7" id="KW-0326">Glycosidase</keyword>
<evidence type="ECO:0000256" key="6">
    <source>
        <dbReference type="ARBA" id="ARBA00023295"/>
    </source>
</evidence>
<dbReference type="CDD" id="cd14792">
    <property type="entry name" value="GH27"/>
    <property type="match status" value="1"/>
</dbReference>
<dbReference type="Proteomes" id="UP001515480">
    <property type="component" value="Unassembled WGS sequence"/>
</dbReference>
<dbReference type="InterPro" id="IPR017853">
    <property type="entry name" value="GH"/>
</dbReference>
<dbReference type="InterPro" id="IPR013780">
    <property type="entry name" value="Glyco_hydro_b"/>
</dbReference>
<evidence type="ECO:0000256" key="1">
    <source>
        <dbReference type="ARBA" id="ARBA00001255"/>
    </source>
</evidence>
<evidence type="ECO:0000256" key="7">
    <source>
        <dbReference type="RuleBase" id="RU361168"/>
    </source>
</evidence>
<comment type="similarity">
    <text evidence="2 7">Belongs to the glycosyl hydrolase 27 family.</text>
</comment>
<dbReference type="SUPFAM" id="SSF51445">
    <property type="entry name" value="(Trans)glycosidases"/>
    <property type="match status" value="1"/>
</dbReference>
<evidence type="ECO:0000259" key="9">
    <source>
        <dbReference type="Pfam" id="PF17801"/>
    </source>
</evidence>
<dbReference type="EMBL" id="JBGBPQ010000005">
    <property type="protein sequence ID" value="KAL1524703.1"/>
    <property type="molecule type" value="Genomic_DNA"/>
</dbReference>
<dbReference type="Gene3D" id="3.20.20.70">
    <property type="entry name" value="Aldolase class I"/>
    <property type="match status" value="1"/>
</dbReference>
<gene>
    <name evidence="10" type="ORF">AB1Y20_019588</name>
</gene>
<dbReference type="Pfam" id="PF16499">
    <property type="entry name" value="Melibiase_2"/>
    <property type="match status" value="1"/>
</dbReference>
<feature type="domain" description="Alpha galactosidase C-terminal" evidence="9">
    <location>
        <begin position="541"/>
        <end position="614"/>
    </location>
</feature>
<evidence type="ECO:0000256" key="3">
    <source>
        <dbReference type="ARBA" id="ARBA00012755"/>
    </source>
</evidence>
<evidence type="ECO:0000313" key="10">
    <source>
        <dbReference type="EMBL" id="KAL1524703.1"/>
    </source>
</evidence>
<protein>
    <recommendedName>
        <fullName evidence="3 7">Alpha-galactosidase</fullName>
        <ecNumber evidence="3 7">3.2.1.22</ecNumber>
    </recommendedName>
    <alternativeName>
        <fullName evidence="7">Melibiase</fullName>
    </alternativeName>
</protein>
<proteinExistence type="inferred from homology"/>
<evidence type="ECO:0000256" key="8">
    <source>
        <dbReference type="SAM" id="SignalP"/>
    </source>
</evidence>
<dbReference type="PANTHER" id="PTHR11452">
    <property type="entry name" value="ALPHA-GALACTOSIDASE/ALPHA-N-ACETYLGALACTOSAMINIDASE"/>
    <property type="match status" value="1"/>
</dbReference>
<feature type="chain" id="PRO_5044274116" description="Alpha-galactosidase" evidence="8">
    <location>
        <begin position="16"/>
        <end position="628"/>
    </location>
</feature>
<dbReference type="Pfam" id="PF17801">
    <property type="entry name" value="Melibiase_C"/>
    <property type="match status" value="1"/>
</dbReference>
<feature type="signal peptide" evidence="8">
    <location>
        <begin position="1"/>
        <end position="15"/>
    </location>
</feature>
<name>A0AB34JRG3_PRYPA</name>
<dbReference type="InterPro" id="IPR002241">
    <property type="entry name" value="Glyco_hydro_27"/>
</dbReference>
<keyword evidence="4 8" id="KW-0732">Signal</keyword>
<evidence type="ECO:0000256" key="2">
    <source>
        <dbReference type="ARBA" id="ARBA00009743"/>
    </source>
</evidence>
<comment type="catalytic activity">
    <reaction evidence="1 7">
        <text>Hydrolysis of terminal, non-reducing alpha-D-galactose residues in alpha-D-galactosides, including galactose oligosaccharides, galactomannans and galactolipids.</text>
        <dbReference type="EC" id="3.2.1.22"/>
    </reaction>
</comment>
<dbReference type="GO" id="GO:0005975">
    <property type="term" value="P:carbohydrate metabolic process"/>
    <property type="evidence" value="ECO:0007669"/>
    <property type="project" value="InterPro"/>
</dbReference>
<dbReference type="InterPro" id="IPR041233">
    <property type="entry name" value="Melibiase_C"/>
</dbReference>
<dbReference type="EC" id="3.2.1.22" evidence="3 7"/>
<dbReference type="SUPFAM" id="SSF51011">
    <property type="entry name" value="Glycosyl hydrolase domain"/>
    <property type="match status" value="1"/>
</dbReference>
<keyword evidence="7" id="KW-1015">Disulfide bond</keyword>
<dbReference type="PANTHER" id="PTHR11452:SF33">
    <property type="entry name" value="ALPHA-GALACTOSIDASE 2"/>
    <property type="match status" value="1"/>
</dbReference>
<evidence type="ECO:0000313" key="11">
    <source>
        <dbReference type="Proteomes" id="UP001515480"/>
    </source>
</evidence>
<dbReference type="GO" id="GO:0004557">
    <property type="term" value="F:alpha-galactosidase activity"/>
    <property type="evidence" value="ECO:0007669"/>
    <property type="project" value="UniProtKB-EC"/>
</dbReference>
<dbReference type="PRINTS" id="PR00740">
    <property type="entry name" value="GLHYDRLASE27"/>
</dbReference>
<dbReference type="AlphaFoldDB" id="A0AB34JRG3"/>
<dbReference type="InterPro" id="IPR013785">
    <property type="entry name" value="Aldolase_TIM"/>
</dbReference>
<comment type="caution">
    <text evidence="10">The sequence shown here is derived from an EMBL/GenBank/DDBJ whole genome shotgun (WGS) entry which is preliminary data.</text>
</comment>
<organism evidence="10 11">
    <name type="scientific">Prymnesium parvum</name>
    <name type="common">Toxic golden alga</name>
    <dbReference type="NCBI Taxonomy" id="97485"/>
    <lineage>
        <taxon>Eukaryota</taxon>
        <taxon>Haptista</taxon>
        <taxon>Haptophyta</taxon>
        <taxon>Prymnesiophyceae</taxon>
        <taxon>Prymnesiales</taxon>
        <taxon>Prymnesiaceae</taxon>
        <taxon>Prymnesium</taxon>
    </lineage>
</organism>
<evidence type="ECO:0000256" key="4">
    <source>
        <dbReference type="ARBA" id="ARBA00022729"/>
    </source>
</evidence>
<reference evidence="10 11" key="1">
    <citation type="journal article" date="2024" name="Science">
        <title>Giant polyketide synthase enzymes in the biosynthesis of giant marine polyether toxins.</title>
        <authorList>
            <person name="Fallon T.R."/>
            <person name="Shende V.V."/>
            <person name="Wierzbicki I.H."/>
            <person name="Pendleton A.L."/>
            <person name="Watervoot N.F."/>
            <person name="Auber R.P."/>
            <person name="Gonzalez D.J."/>
            <person name="Wisecaver J.H."/>
            <person name="Moore B.S."/>
        </authorList>
    </citation>
    <scope>NUCLEOTIDE SEQUENCE [LARGE SCALE GENOMIC DNA]</scope>
    <source>
        <strain evidence="10 11">12B1</strain>
    </source>
</reference>
<sequence>MALMLSLGTLALASPQPPAFPPGWNGLARTPPMGWRSWNAFGSRITQPMMLAAAAAIAARNRSIDGWASPASLCDVGYCSVGVDEGWEACGAGVNGTQHNAQGRPTIDEKAFPDTAAMVAQIHSLGLSAGWYLNGCKCGERSEVLANYQGDIASLRAFGFDGVKIDGCGAQKNQTLYAELMRASGRAFTIENCHWGDCTGGDDSSCPTPSWCPFNWYRTSMDISTSAMSWLTNLQTASRFLDPLAPLSVPGCWAYPDMLEVGQVDSPAPGSWYTWNRAHFGAWCIISAPLILGLELTDARLLPVLDIIGNREAIAINQAWAGHPGMLVANLAAPPQRWAKQGITVPSSSPGDLDTSNGAQIVGAPADASTSGAANIRTGGPGGSAVIRIGSGIVGEGHSLDSIAMSLRYAAGYTPAAGEHKAAATVALQVLEMETGTVLRTAWTSGELGNYSWDRFTGYSPPLQIRASGLGVKLSEKPVILALAVTNHERNLQIPVDDKAAGFNIQVGFDGESPRESVLGAAGEERSGLYPYHGSGVPFGAGQLWAKRQPGGAMAILLINHRGESIVNHTVDLKHTLNLTAGSYEARDVWAHKPMGVVSDKLSLSVVAYDSAFILLTPTSRAPSVDRR</sequence>
<keyword evidence="5 7" id="KW-0378">Hydrolase</keyword>